<dbReference type="RefSeq" id="WP_137099159.1">
    <property type="nucleotide sequence ID" value="NZ_CP039865.1"/>
</dbReference>
<evidence type="ECO:0000256" key="6">
    <source>
        <dbReference type="SAM" id="SignalP"/>
    </source>
</evidence>
<comment type="similarity">
    <text evidence="5">Belongs to the Omp25/RopB family.</text>
</comment>
<dbReference type="EMBL" id="CP039865">
    <property type="protein sequence ID" value="QCK85826.1"/>
    <property type="molecule type" value="Genomic_DNA"/>
</dbReference>
<dbReference type="InterPro" id="IPR027385">
    <property type="entry name" value="Beta-barrel_OMP"/>
</dbReference>
<dbReference type="InterPro" id="IPR051692">
    <property type="entry name" value="OMP-like"/>
</dbReference>
<keyword evidence="3" id="KW-0472">Membrane</keyword>
<evidence type="ECO:0000256" key="3">
    <source>
        <dbReference type="ARBA" id="ARBA00023136"/>
    </source>
</evidence>
<dbReference type="Proteomes" id="UP000298588">
    <property type="component" value="Chromosome"/>
</dbReference>
<evidence type="ECO:0000256" key="5">
    <source>
        <dbReference type="ARBA" id="ARBA00038306"/>
    </source>
</evidence>
<reference evidence="8 9" key="1">
    <citation type="submission" date="2019-04" db="EMBL/GenBank/DDBJ databases">
        <title>Phreatobacter aquaticus sp. nov.</title>
        <authorList>
            <person name="Choi A."/>
            <person name="Baek K."/>
        </authorList>
    </citation>
    <scope>NUCLEOTIDE SEQUENCE [LARGE SCALE GENOMIC DNA]</scope>
    <source>
        <strain evidence="8 9">NMCR1094</strain>
    </source>
</reference>
<dbReference type="Gene3D" id="2.40.160.20">
    <property type="match status" value="1"/>
</dbReference>
<dbReference type="PANTHER" id="PTHR34001:SF3">
    <property type="entry name" value="BLL7405 PROTEIN"/>
    <property type="match status" value="1"/>
</dbReference>
<comment type="subcellular location">
    <subcellularLocation>
        <location evidence="1">Cell outer membrane</location>
    </subcellularLocation>
</comment>
<evidence type="ECO:0000256" key="2">
    <source>
        <dbReference type="ARBA" id="ARBA00022729"/>
    </source>
</evidence>
<proteinExistence type="inferred from homology"/>
<gene>
    <name evidence="8" type="ORF">E8L99_08645</name>
</gene>
<name>A0A4D7QKH5_9HYPH</name>
<feature type="signal peptide" evidence="6">
    <location>
        <begin position="1"/>
        <end position="26"/>
    </location>
</feature>
<sequence length="286" mass="29661">MATRFRIASGLAAMVLAMGLGAQAEAADMALRGSLPGYESTGPTWSGAYIGAFGGAGTMNMSVQNAGKNYVNNVLNGYAFADGTAQSTAISNILHLNPVTSAPKVFGAFVGYQVQYEDAVVGIEFDYTRLIRGNGGTSSFTPPASLVFSGDAYTDAVLSTTSVTAQLHDYWSARARFGWAFGRLMPFATIGPVVARGSTSFGYSATCVRTGTDTTSGSTQCIGGSGLITASQPNRISFGWTAGAGVEALLTDNIFLRAEYQFVNIPSLGGVPVTLQVARAGLGVKY</sequence>
<dbReference type="AlphaFoldDB" id="A0A4D7QKH5"/>
<organism evidence="8 9">
    <name type="scientific">Phreatobacter aquaticus</name>
    <dbReference type="NCBI Taxonomy" id="2570229"/>
    <lineage>
        <taxon>Bacteria</taxon>
        <taxon>Pseudomonadati</taxon>
        <taxon>Pseudomonadota</taxon>
        <taxon>Alphaproteobacteria</taxon>
        <taxon>Hyphomicrobiales</taxon>
        <taxon>Phreatobacteraceae</taxon>
        <taxon>Phreatobacter</taxon>
    </lineage>
</organism>
<dbReference type="SUPFAM" id="SSF56925">
    <property type="entry name" value="OMPA-like"/>
    <property type="match status" value="1"/>
</dbReference>
<evidence type="ECO:0000313" key="8">
    <source>
        <dbReference type="EMBL" id="QCK85826.1"/>
    </source>
</evidence>
<dbReference type="InterPro" id="IPR011250">
    <property type="entry name" value="OMP/PagP_B-barrel"/>
</dbReference>
<keyword evidence="2 6" id="KW-0732">Signal</keyword>
<evidence type="ECO:0000256" key="1">
    <source>
        <dbReference type="ARBA" id="ARBA00004442"/>
    </source>
</evidence>
<dbReference type="KEGG" id="paqt:E8L99_08645"/>
<dbReference type="OrthoDB" id="8001404at2"/>
<keyword evidence="4" id="KW-0998">Cell outer membrane</keyword>
<dbReference type="Pfam" id="PF13505">
    <property type="entry name" value="OMP_b-brl"/>
    <property type="match status" value="1"/>
</dbReference>
<dbReference type="GO" id="GO:0009279">
    <property type="term" value="C:cell outer membrane"/>
    <property type="evidence" value="ECO:0007669"/>
    <property type="project" value="UniProtKB-SubCell"/>
</dbReference>
<dbReference type="PANTHER" id="PTHR34001">
    <property type="entry name" value="BLL7405 PROTEIN"/>
    <property type="match status" value="1"/>
</dbReference>
<evidence type="ECO:0000259" key="7">
    <source>
        <dbReference type="Pfam" id="PF13505"/>
    </source>
</evidence>
<accession>A0A4D7QKH5</accession>
<keyword evidence="9" id="KW-1185">Reference proteome</keyword>
<protein>
    <submittedName>
        <fullName evidence="8">Porin family protein</fullName>
    </submittedName>
</protein>
<evidence type="ECO:0000256" key="4">
    <source>
        <dbReference type="ARBA" id="ARBA00023237"/>
    </source>
</evidence>
<feature type="domain" description="Outer membrane protein beta-barrel" evidence="7">
    <location>
        <begin position="27"/>
        <end position="267"/>
    </location>
</feature>
<feature type="chain" id="PRO_5020634140" evidence="6">
    <location>
        <begin position="27"/>
        <end position="286"/>
    </location>
</feature>
<evidence type="ECO:0000313" key="9">
    <source>
        <dbReference type="Proteomes" id="UP000298588"/>
    </source>
</evidence>